<protein>
    <submittedName>
        <fullName evidence="1">Uncharacterized protein</fullName>
    </submittedName>
</protein>
<dbReference type="EMBL" id="MBFR01000270">
    <property type="protein sequence ID" value="PVU90180.1"/>
    <property type="molecule type" value="Genomic_DNA"/>
</dbReference>
<proteinExistence type="predicted"/>
<dbReference type="AlphaFoldDB" id="A0A2T9YCX0"/>
<name>A0A2T9YCX0_9FUNG</name>
<accession>A0A2T9YCX0</accession>
<organism evidence="1 2">
    <name type="scientific">Smittium simulii</name>
    <dbReference type="NCBI Taxonomy" id="133385"/>
    <lineage>
        <taxon>Eukaryota</taxon>
        <taxon>Fungi</taxon>
        <taxon>Fungi incertae sedis</taxon>
        <taxon>Zoopagomycota</taxon>
        <taxon>Kickxellomycotina</taxon>
        <taxon>Harpellomycetes</taxon>
        <taxon>Harpellales</taxon>
        <taxon>Legeriomycetaceae</taxon>
        <taxon>Smittium</taxon>
    </lineage>
</organism>
<reference evidence="1 2" key="1">
    <citation type="journal article" date="2018" name="MBio">
        <title>Comparative Genomics Reveals the Core Gene Toolbox for the Fungus-Insect Symbiosis.</title>
        <authorList>
            <person name="Wang Y."/>
            <person name="Stata M."/>
            <person name="Wang W."/>
            <person name="Stajich J.E."/>
            <person name="White M.M."/>
            <person name="Moncalvo J.M."/>
        </authorList>
    </citation>
    <scope>NUCLEOTIDE SEQUENCE [LARGE SCALE GENOMIC DNA]</scope>
    <source>
        <strain evidence="1 2">SWE-8-4</strain>
    </source>
</reference>
<gene>
    <name evidence="1" type="ORF">BB561_004999</name>
</gene>
<comment type="caution">
    <text evidence="1">The sequence shown here is derived from an EMBL/GenBank/DDBJ whole genome shotgun (WGS) entry which is preliminary data.</text>
</comment>
<evidence type="ECO:0000313" key="2">
    <source>
        <dbReference type="Proteomes" id="UP000245383"/>
    </source>
</evidence>
<keyword evidence="2" id="KW-1185">Reference proteome</keyword>
<dbReference type="Proteomes" id="UP000245383">
    <property type="component" value="Unassembled WGS sequence"/>
</dbReference>
<evidence type="ECO:0000313" key="1">
    <source>
        <dbReference type="EMBL" id="PVU90180.1"/>
    </source>
</evidence>
<sequence>MDTLQVQKITLKSGLNLTKCQVKSSAESQYNVLNMGHMLDHNTQFLGDIDAAIDHTATSIDGEYVSYQHEKTAKITFFMLYIEESAEKCMNTPIYYNGIAVSSTKL</sequence>